<feature type="region of interest" description="Disordered" evidence="1">
    <location>
        <begin position="85"/>
        <end position="133"/>
    </location>
</feature>
<comment type="caution">
    <text evidence="2">The sequence shown here is derived from an EMBL/GenBank/DDBJ whole genome shotgun (WGS) entry which is preliminary data.</text>
</comment>
<feature type="compositionally biased region" description="Low complexity" evidence="1">
    <location>
        <begin position="98"/>
        <end position="121"/>
    </location>
</feature>
<evidence type="ECO:0000313" key="2">
    <source>
        <dbReference type="EMBL" id="OGE07632.1"/>
    </source>
</evidence>
<dbReference type="Proteomes" id="UP000177747">
    <property type="component" value="Unassembled WGS sequence"/>
</dbReference>
<proteinExistence type="predicted"/>
<evidence type="ECO:0000256" key="1">
    <source>
        <dbReference type="SAM" id="MobiDB-lite"/>
    </source>
</evidence>
<dbReference type="AlphaFoldDB" id="A0A1F5HTY1"/>
<reference evidence="2 3" key="1">
    <citation type="journal article" date="2016" name="Nat. Commun.">
        <title>Thousands of microbial genomes shed light on interconnected biogeochemical processes in an aquifer system.</title>
        <authorList>
            <person name="Anantharaman K."/>
            <person name="Brown C.T."/>
            <person name="Hug L.A."/>
            <person name="Sharon I."/>
            <person name="Castelle C.J."/>
            <person name="Probst A.J."/>
            <person name="Thomas B.C."/>
            <person name="Singh A."/>
            <person name="Wilkins M.J."/>
            <person name="Karaoz U."/>
            <person name="Brodie E.L."/>
            <person name="Williams K.H."/>
            <person name="Hubbard S.S."/>
            <person name="Banfield J.F."/>
        </authorList>
    </citation>
    <scope>NUCLEOTIDE SEQUENCE [LARGE SCALE GENOMIC DNA]</scope>
</reference>
<accession>A0A1F5HTY1</accession>
<evidence type="ECO:0000313" key="3">
    <source>
        <dbReference type="Proteomes" id="UP000177747"/>
    </source>
</evidence>
<protein>
    <submittedName>
        <fullName evidence="2">Uncharacterized protein</fullName>
    </submittedName>
</protein>
<feature type="compositionally biased region" description="Basic and acidic residues" evidence="1">
    <location>
        <begin position="1"/>
        <end position="17"/>
    </location>
</feature>
<sequence length="612" mass="68449">MPDSKMKEFNPSREPAWHEQYPATSETTERPQAQEAKIPFSRWRKGLLALAGTSLLLPALLSACGGGEKESGVTVTTLIPTSTAAHETIEGGPPSTQIPIIESSPPVSETSSTAITPTSTSEKPSTQTPEVSQSIFDRLRQEITGLESTEQQELRVMIDKIETADKALTELLNLVNAHKEPNGTPTLVALQMAKFENIDPTPLYPSFSKEEGRRRMAQDEIFILRDAEKLAKLTNELAVSHDPNKSAHLIRQFNEEFFQIYQNGFYLEIGTKINSQEQWTLDDIEVTSDVSGPSNGPNHRLPEEDKAIILGVLEQFPKIENVRIILTNGYGAQVTFYPPPMPMEVHIGRDVFQLETFLLDELGGVFDIKFNYQRLAPYFSAEEIVRLLILREQAVEQERNFPSIQAMFGTKEDSESFHSRATNYPDALFIGQSEKYHGPLEEPLFAQYLKSPLLEEFTKETEGQGNPYFDWGAFTAGEKEKVEALKTSNPFIKIAFEHLAGKIDLLHNWVAISSTGAGGPLGSKTLDDYYQRVVPTYLNLALTEMFANSDPKLMELVDPLPSSQKQGLLKNFRWLISHTASELSARIFQQALLSGVDPNHPVQAYINLLLHQ</sequence>
<dbReference type="EMBL" id="MFBU01000005">
    <property type="protein sequence ID" value="OGE07632.1"/>
    <property type="molecule type" value="Genomic_DNA"/>
</dbReference>
<feature type="region of interest" description="Disordered" evidence="1">
    <location>
        <begin position="1"/>
        <end position="34"/>
    </location>
</feature>
<organism evidence="2 3">
    <name type="scientific">Candidatus Curtissbacteria bacterium RIFCSPLOWO2_02_41_11</name>
    <dbReference type="NCBI Taxonomy" id="1797731"/>
    <lineage>
        <taxon>Bacteria</taxon>
        <taxon>Candidatus Curtissiibacteriota</taxon>
    </lineage>
</organism>
<dbReference type="STRING" id="1797731.A2W70_02490"/>
<gene>
    <name evidence="2" type="ORF">A2W70_02490</name>
</gene>
<name>A0A1F5HTY1_9BACT</name>
<feature type="compositionally biased region" description="Polar residues" evidence="1">
    <location>
        <begin position="122"/>
        <end position="133"/>
    </location>
</feature>